<organism evidence="2 3">
    <name type="scientific">Curvularia clavata</name>
    <dbReference type="NCBI Taxonomy" id="95742"/>
    <lineage>
        <taxon>Eukaryota</taxon>
        <taxon>Fungi</taxon>
        <taxon>Dikarya</taxon>
        <taxon>Ascomycota</taxon>
        <taxon>Pezizomycotina</taxon>
        <taxon>Dothideomycetes</taxon>
        <taxon>Pleosporomycetidae</taxon>
        <taxon>Pleosporales</taxon>
        <taxon>Pleosporineae</taxon>
        <taxon>Pleosporaceae</taxon>
        <taxon>Curvularia</taxon>
    </lineage>
</organism>
<dbReference type="OrthoDB" id="4126154at2759"/>
<feature type="domain" description="Heterokaryon incompatibility" evidence="1">
    <location>
        <begin position="125"/>
        <end position="282"/>
    </location>
</feature>
<sequence>MHEFGGLDSMTTGRWCLRARYGLVLEGEDNGTKYQLEFYSTQETYYRGQTDQKPATLPSSIKTSQHVLSVWENAREFEALRSSLMRDAPLPSELPNRVLELGIGMKDDSDIKISQPEKGLGPQLYATLSHCWQREDIESTKTLSSNLQARQERLALSELPDSFRQTVRLCRRLGVQYLWIDSLCIVQDDTAEWEKEAAKMHKIYANAWFTVAMHGSTHGYMPFKDIKLIVGEASTIVHVRRIPELLDIVEANAIAPAVGLVHELADNEHWNSVSQRGWCYQERVLSKRIIHFTDQEYLYEERGAVKKCQCHQHWMFEQGFAGTLARGPGPQDDPYRFWSKLVRQYTSRMFGRRSDLLPGFAGVAAKFSEGRDLGRYFAGLWEKDLIKYLCWRSREWVSARASSWACDNCRPHPKRIEWSEKMPIPSWSWASRFGPCELVYHEWELSKYTQVASIDRVECLMDIKNPFLNIRSLNKKAWPEDPCGRYLVIRGSLYSCVHFSTHGHRHDIKASMGLCAKEYAWAVPAYHVQQWDLSRDIKEILNDARKCTREYCIDAGDDLPSDYSLVYLLPLLEISESGAKLCLILRECTNKAIPEVMELESMQGSQDAFWLERIGISIFNGVRFDHLQEMPNQVIHLM</sequence>
<protein>
    <submittedName>
        <fullName evidence="2">HET-domain-containing protein</fullName>
    </submittedName>
</protein>
<dbReference type="PANTHER" id="PTHR33112:SF16">
    <property type="entry name" value="HETEROKARYON INCOMPATIBILITY DOMAIN-CONTAINING PROTEIN"/>
    <property type="match status" value="1"/>
</dbReference>
<accession>A0A9Q9DQY4</accession>
<evidence type="ECO:0000313" key="3">
    <source>
        <dbReference type="Proteomes" id="UP001056012"/>
    </source>
</evidence>
<proteinExistence type="predicted"/>
<reference evidence="2" key="1">
    <citation type="submission" date="2021-12" db="EMBL/GenBank/DDBJ databases">
        <title>Curvularia clavata genome.</title>
        <authorList>
            <person name="Cao Y."/>
        </authorList>
    </citation>
    <scope>NUCLEOTIDE SEQUENCE</scope>
    <source>
        <strain evidence="2">Yc1106</strain>
    </source>
</reference>
<keyword evidence="3" id="KW-1185">Reference proteome</keyword>
<name>A0A9Q9DQY4_CURCL</name>
<dbReference type="VEuPathDB" id="FungiDB:yc1106_02100"/>
<dbReference type="Proteomes" id="UP001056012">
    <property type="component" value="Chromosome 2"/>
</dbReference>
<dbReference type="EMBL" id="CP089275">
    <property type="protein sequence ID" value="USP74826.1"/>
    <property type="molecule type" value="Genomic_DNA"/>
</dbReference>
<dbReference type="Pfam" id="PF06985">
    <property type="entry name" value="HET"/>
    <property type="match status" value="1"/>
</dbReference>
<evidence type="ECO:0000313" key="2">
    <source>
        <dbReference type="EMBL" id="USP74826.1"/>
    </source>
</evidence>
<dbReference type="PANTHER" id="PTHR33112">
    <property type="entry name" value="DOMAIN PROTEIN, PUTATIVE-RELATED"/>
    <property type="match status" value="1"/>
</dbReference>
<gene>
    <name evidence="2" type="ORF">yc1106_02100</name>
</gene>
<dbReference type="InterPro" id="IPR010730">
    <property type="entry name" value="HET"/>
</dbReference>
<evidence type="ECO:0000259" key="1">
    <source>
        <dbReference type="Pfam" id="PF06985"/>
    </source>
</evidence>
<dbReference type="AlphaFoldDB" id="A0A9Q9DQY4"/>